<feature type="region of interest" description="Disordered" evidence="1">
    <location>
        <begin position="47"/>
        <end position="83"/>
    </location>
</feature>
<keyword evidence="3" id="KW-1185">Reference proteome</keyword>
<proteinExistence type="predicted"/>
<evidence type="ECO:0000313" key="3">
    <source>
        <dbReference type="Proteomes" id="UP000703269"/>
    </source>
</evidence>
<gene>
    <name evidence="2" type="ORF">PsYK624_162690</name>
</gene>
<accession>A0A9P3GSG6</accession>
<reference evidence="2 3" key="1">
    <citation type="submission" date="2021-08" db="EMBL/GenBank/DDBJ databases">
        <title>Draft Genome Sequence of Phanerochaete sordida strain YK-624.</title>
        <authorList>
            <person name="Mori T."/>
            <person name="Dohra H."/>
            <person name="Suzuki T."/>
            <person name="Kawagishi H."/>
            <person name="Hirai H."/>
        </authorList>
    </citation>
    <scope>NUCLEOTIDE SEQUENCE [LARGE SCALE GENOMIC DNA]</scope>
    <source>
        <strain evidence="2 3">YK-624</strain>
    </source>
</reference>
<organism evidence="2 3">
    <name type="scientific">Phanerochaete sordida</name>
    <dbReference type="NCBI Taxonomy" id="48140"/>
    <lineage>
        <taxon>Eukaryota</taxon>
        <taxon>Fungi</taxon>
        <taxon>Dikarya</taxon>
        <taxon>Basidiomycota</taxon>
        <taxon>Agaricomycotina</taxon>
        <taxon>Agaricomycetes</taxon>
        <taxon>Polyporales</taxon>
        <taxon>Phanerochaetaceae</taxon>
        <taxon>Phanerochaete</taxon>
    </lineage>
</organism>
<name>A0A9P3GSG6_9APHY</name>
<comment type="caution">
    <text evidence="2">The sequence shown here is derived from an EMBL/GenBank/DDBJ whole genome shotgun (WGS) entry which is preliminary data.</text>
</comment>
<dbReference type="EMBL" id="BPQB01000128">
    <property type="protein sequence ID" value="GJE99991.1"/>
    <property type="molecule type" value="Genomic_DNA"/>
</dbReference>
<evidence type="ECO:0000313" key="2">
    <source>
        <dbReference type="EMBL" id="GJE99991.1"/>
    </source>
</evidence>
<dbReference type="Proteomes" id="UP000703269">
    <property type="component" value="Unassembled WGS sequence"/>
</dbReference>
<dbReference type="AlphaFoldDB" id="A0A9P3GSG6"/>
<feature type="compositionally biased region" description="Pro residues" evidence="1">
    <location>
        <begin position="55"/>
        <end position="70"/>
    </location>
</feature>
<protein>
    <submittedName>
        <fullName evidence="2">Uncharacterized protein</fullName>
    </submittedName>
</protein>
<evidence type="ECO:0000256" key="1">
    <source>
        <dbReference type="SAM" id="MobiDB-lite"/>
    </source>
</evidence>
<sequence length="146" mass="15398">MGNTRTSSEHIASIFKLAQSYFQQLIWSMSLLGPRTADGDNSLVEGAVDVDPSTLRPPPVSCGAPGPPVRSPSHAAFPSDLEDPSQVSAHFKSMLQEAVDTVPGDATVYPRNRPGLGNGTGLVIWDGGGLELEPRAKEILEALCSS</sequence>